<name>A0ABY2V4W7_9BACT</name>
<dbReference type="Proteomes" id="UP000305417">
    <property type="component" value="Unassembled WGS sequence"/>
</dbReference>
<dbReference type="RefSeq" id="WP_138108730.1">
    <property type="nucleotide sequence ID" value="NZ_CP043857.1"/>
</dbReference>
<gene>
    <name evidence="1" type="ORF">FE247_05455</name>
</gene>
<comment type="caution">
    <text evidence="1">The sequence shown here is derived from an EMBL/GenBank/DDBJ whole genome shotgun (WGS) entry which is preliminary data.</text>
</comment>
<dbReference type="EMBL" id="VBUC01000010">
    <property type="protein sequence ID" value="TLS99533.1"/>
    <property type="molecule type" value="Genomic_DNA"/>
</dbReference>
<evidence type="ECO:0000313" key="2">
    <source>
        <dbReference type="Proteomes" id="UP000305417"/>
    </source>
</evidence>
<accession>A0ABY2V4W7</accession>
<keyword evidence="2" id="KW-1185">Reference proteome</keyword>
<protein>
    <submittedName>
        <fullName evidence="1">IS110 family transposase</fullName>
    </submittedName>
</protein>
<sequence length="63" mass="7498">MCQYFLGIDISKDSFDFCFIDSNEKLLDKNHYLMSYENYMESLQKNPQKVANFFLHPSVKYAS</sequence>
<proteinExistence type="predicted"/>
<organism evidence="1 2">
    <name type="scientific">Aliarcobacter cibarius</name>
    <dbReference type="NCBI Taxonomy" id="255507"/>
    <lineage>
        <taxon>Bacteria</taxon>
        <taxon>Pseudomonadati</taxon>
        <taxon>Campylobacterota</taxon>
        <taxon>Epsilonproteobacteria</taxon>
        <taxon>Campylobacterales</taxon>
        <taxon>Arcobacteraceae</taxon>
        <taxon>Aliarcobacter</taxon>
    </lineage>
</organism>
<evidence type="ECO:0000313" key="1">
    <source>
        <dbReference type="EMBL" id="TLS99533.1"/>
    </source>
</evidence>
<reference evidence="1 2" key="1">
    <citation type="submission" date="2019-05" db="EMBL/GenBank/DDBJ databases">
        <title>Arcobacter cibarius and Arcobacter thereius providing challenges in identification an antibiotic susceptibility and Quinolone resistance.</title>
        <authorList>
            <person name="Busch A."/>
            <person name="Hanel I."/>
            <person name="Hotzel H."/>
            <person name="Tomaso H."/>
        </authorList>
    </citation>
    <scope>NUCLEOTIDE SEQUENCE [LARGE SCALE GENOMIC DNA]</scope>
    <source>
        <strain evidence="1 2">16CS0831-2</strain>
    </source>
</reference>